<reference evidence="3 4" key="1">
    <citation type="submission" date="2014-02" db="EMBL/GenBank/DDBJ databases">
        <authorList>
            <person name="Sears C."/>
            <person name="Carroll K."/>
            <person name="Sack B.R."/>
            <person name="Qadri F."/>
            <person name="Myers L.L."/>
            <person name="Chung G.-T."/>
            <person name="Escheverria P."/>
            <person name="Fraser C.M."/>
            <person name="Sadzewicz L."/>
            <person name="Shefchek K.A."/>
            <person name="Tallon L."/>
            <person name="Das S.P."/>
            <person name="Daugherty S."/>
            <person name="Mongodin E.F."/>
        </authorList>
    </citation>
    <scope>NUCLEOTIDE SEQUENCE [LARGE SCALE GENOMIC DNA]</scope>
    <source>
        <strain evidence="4">3988T(B)14</strain>
    </source>
</reference>
<gene>
    <name evidence="3" type="ORF">M124_4736</name>
</gene>
<proteinExistence type="predicted"/>
<organism evidence="3 4">
    <name type="scientific">Bacteroides fragilis str. 3988T(B)14</name>
    <dbReference type="NCBI Taxonomy" id="1339315"/>
    <lineage>
        <taxon>Bacteria</taxon>
        <taxon>Pseudomonadati</taxon>
        <taxon>Bacteroidota</taxon>
        <taxon>Bacteroidia</taxon>
        <taxon>Bacteroidales</taxon>
        <taxon>Bacteroidaceae</taxon>
        <taxon>Bacteroides</taxon>
    </lineage>
</organism>
<feature type="domain" description="N-terminal" evidence="1">
    <location>
        <begin position="7"/>
        <end position="139"/>
    </location>
</feature>
<dbReference type="EMBL" id="JGCY01000166">
    <property type="protein sequence ID" value="EXY76384.1"/>
    <property type="molecule type" value="Genomic_DNA"/>
</dbReference>
<dbReference type="Pfam" id="PF08401">
    <property type="entry name" value="ArdcN"/>
    <property type="match status" value="1"/>
</dbReference>
<dbReference type="RefSeq" id="WP_008765225.1">
    <property type="nucleotide sequence ID" value="NZ_JGCY01000166.1"/>
</dbReference>
<dbReference type="GO" id="GO:0003697">
    <property type="term" value="F:single-stranded DNA binding"/>
    <property type="evidence" value="ECO:0007669"/>
    <property type="project" value="InterPro"/>
</dbReference>
<evidence type="ECO:0000313" key="3">
    <source>
        <dbReference type="EMBL" id="EXY76384.1"/>
    </source>
</evidence>
<evidence type="ECO:0000259" key="1">
    <source>
        <dbReference type="Pfam" id="PF08401"/>
    </source>
</evidence>
<evidence type="ECO:0000259" key="2">
    <source>
        <dbReference type="Pfam" id="PF18818"/>
    </source>
</evidence>
<dbReference type="InterPro" id="IPR017113">
    <property type="entry name" value="Antirestriction_ArdC"/>
</dbReference>
<dbReference type="InterPro" id="IPR041459">
    <property type="entry name" value="MPTase-PolyVal"/>
</dbReference>
<protein>
    <recommendedName>
        <fullName evidence="5">DUF1738 domain-containing protein</fullName>
    </recommendedName>
</protein>
<dbReference type="PIRSF" id="PIRSF037112">
    <property type="entry name" value="Antirestriction_ArdC"/>
    <property type="match status" value="1"/>
</dbReference>
<evidence type="ECO:0008006" key="5">
    <source>
        <dbReference type="Google" id="ProtNLM"/>
    </source>
</evidence>
<accession>A0A015SW21</accession>
<feature type="domain" description="Polyvalent protein metallopeptidase" evidence="2">
    <location>
        <begin position="197"/>
        <end position="302"/>
    </location>
</feature>
<comment type="caution">
    <text evidence="3">The sequence shown here is derived from an EMBL/GenBank/DDBJ whole genome shotgun (WGS) entry which is preliminary data.</text>
</comment>
<dbReference type="Pfam" id="PF18818">
    <property type="entry name" value="MPTase-PolyVal"/>
    <property type="match status" value="1"/>
</dbReference>
<sequence>MKSTFDKNAEKFVNLMVEKIESLSMNWQKPWFSKVNSKQNFLPQNLTGRTYSGGNAFLLYFLCEKYNYQTPVFLTFNQARNEGINVLKGAVAFPVYYTLFCAYHRQTNEKISCDEYNKLSEEEQKEYRLAAYTKYFQVFNLDQTNFAEKYPNRWDILKAKFSGEEQPQEEKEMYVNPILDEMNKNQNWVCPIQTVFSDSAFYSISNDSITLPLKSQFKDGESFYGTELHEMGHSTGVKNRLNRKGFYENDKFNYGREELVAELISALSGVYLGISVTVREENAAYLKSWCKAIKEEPKFLFTVLADAIKGSKFIAQHLNIRLDVEEVDEEKNTKVA</sequence>
<dbReference type="InterPro" id="IPR013610">
    <property type="entry name" value="ArdC_N"/>
</dbReference>
<evidence type="ECO:0000313" key="4">
    <source>
        <dbReference type="Proteomes" id="UP000020529"/>
    </source>
</evidence>
<name>A0A015SW21_BACFG</name>
<dbReference type="PATRIC" id="fig|1339315.3.peg.641"/>
<dbReference type="AlphaFoldDB" id="A0A015SW21"/>
<dbReference type="Proteomes" id="UP000020529">
    <property type="component" value="Unassembled WGS sequence"/>
</dbReference>